<dbReference type="Pfam" id="PF07687">
    <property type="entry name" value="M20_dimer"/>
    <property type="match status" value="1"/>
</dbReference>
<dbReference type="Pfam" id="PF01546">
    <property type="entry name" value="Peptidase_M20"/>
    <property type="match status" value="1"/>
</dbReference>
<keyword evidence="5" id="KW-1185">Reference proteome</keyword>
<dbReference type="GO" id="GO:0016787">
    <property type="term" value="F:hydrolase activity"/>
    <property type="evidence" value="ECO:0007669"/>
    <property type="project" value="UniProtKB-KW"/>
</dbReference>
<evidence type="ECO:0000259" key="3">
    <source>
        <dbReference type="Pfam" id="PF07687"/>
    </source>
</evidence>
<dbReference type="Proteomes" id="UP000000960">
    <property type="component" value="Chromosome"/>
</dbReference>
<dbReference type="AlphaFoldDB" id="C8W977"/>
<dbReference type="HOGENOM" id="CLU_021802_2_0_11"/>
<dbReference type="KEGG" id="apv:Apar_0233"/>
<dbReference type="CDD" id="cd08659">
    <property type="entry name" value="M20_ArgE_DapE-like"/>
    <property type="match status" value="1"/>
</dbReference>
<protein>
    <submittedName>
        <fullName evidence="4">Peptidase M20</fullName>
    </submittedName>
</protein>
<dbReference type="GeneID" id="84805771"/>
<sequence length="420" mass="46051">MSSRTNFDASKLPNNLPEVAKMTAQLVALKSTDPGSYEEEIETFIKTWIVNSCSFSLPNKKEMFPIIQEVEVFPHRRCLRATIPSATTSFDSSTLPPSDLTFICHMDTVTDGDGWDSETPAFNPVYKDGLLYGRGSCDMKGGLACALLAFRDACQTCKTQKTLPQKSLSVIFTVDEEANMRGVERVIDAGWVGEKGWVLDAEPTNNAIRGSHKGRTWFKITVTGITAHASTPWKGADAIAAMAIVINEIRTAVQSLPTHPELGSSTVTFGQILGGYQPYVVPDKAELWVDMRLAPPTTTQAAERIVQQAIKRAQTEICGTHASYDITGNRPSVVLPKDSELLAQLLSCAESCNTPAKLDIFTGYTDTAVIASTCRNTECMSYGPGELERAHKPNEYVPVEDLTRVYRVFKSLIKSTICDF</sequence>
<keyword evidence="2" id="KW-0378">Hydrolase</keyword>
<dbReference type="InterPro" id="IPR050072">
    <property type="entry name" value="Peptidase_M20A"/>
</dbReference>
<feature type="domain" description="Peptidase M20 dimerisation" evidence="3">
    <location>
        <begin position="211"/>
        <end position="314"/>
    </location>
</feature>
<evidence type="ECO:0000313" key="4">
    <source>
        <dbReference type="EMBL" id="ACV50665.1"/>
    </source>
</evidence>
<dbReference type="RefSeq" id="WP_012808323.1">
    <property type="nucleotide sequence ID" value="NC_013203.1"/>
</dbReference>
<dbReference type="PANTHER" id="PTHR43808">
    <property type="entry name" value="ACETYLORNITHINE DEACETYLASE"/>
    <property type="match status" value="1"/>
</dbReference>
<dbReference type="STRING" id="521095.Apar_0233"/>
<dbReference type="EMBL" id="CP001721">
    <property type="protein sequence ID" value="ACV50665.1"/>
    <property type="molecule type" value="Genomic_DNA"/>
</dbReference>
<dbReference type="InterPro" id="IPR002933">
    <property type="entry name" value="Peptidase_M20"/>
</dbReference>
<evidence type="ECO:0000256" key="2">
    <source>
        <dbReference type="ARBA" id="ARBA00022801"/>
    </source>
</evidence>
<dbReference type="GO" id="GO:0046872">
    <property type="term" value="F:metal ion binding"/>
    <property type="evidence" value="ECO:0007669"/>
    <property type="project" value="UniProtKB-KW"/>
</dbReference>
<dbReference type="eggNOG" id="COG0624">
    <property type="taxonomic scope" value="Bacteria"/>
</dbReference>
<proteinExistence type="predicted"/>
<name>C8W977_LANP1</name>
<evidence type="ECO:0000256" key="1">
    <source>
        <dbReference type="ARBA" id="ARBA00022723"/>
    </source>
</evidence>
<dbReference type="InterPro" id="IPR036264">
    <property type="entry name" value="Bact_exopeptidase_dim_dom"/>
</dbReference>
<reference evidence="4 5" key="1">
    <citation type="journal article" date="2009" name="Stand. Genomic Sci.">
        <title>Complete genome sequence of Atopobium parvulum type strain (IPP 1246).</title>
        <authorList>
            <person name="Copeland A."/>
            <person name="Sikorski J."/>
            <person name="Lapidus A."/>
            <person name="Nolan M."/>
            <person name="Del Rio T.G."/>
            <person name="Lucas S."/>
            <person name="Chen F."/>
            <person name="Tice H."/>
            <person name="Pitluck S."/>
            <person name="Cheng J.F."/>
            <person name="Pukall R."/>
            <person name="Chertkov O."/>
            <person name="Brettin T."/>
            <person name="Han C."/>
            <person name="Detter J.C."/>
            <person name="Kuske C."/>
            <person name="Bruce D."/>
            <person name="Goodwin L."/>
            <person name="Ivanova N."/>
            <person name="Mavromatis K."/>
            <person name="Mikhailova N."/>
            <person name="Chen A."/>
            <person name="Palaniappan K."/>
            <person name="Chain P."/>
            <person name="Rohde M."/>
            <person name="Goker M."/>
            <person name="Bristow J."/>
            <person name="Eisen J.A."/>
            <person name="Markowitz V."/>
            <person name="Hugenholtz P."/>
            <person name="Kyrpides N.C."/>
            <person name="Klenk H.P."/>
            <person name="Detter J.C."/>
        </authorList>
    </citation>
    <scope>NUCLEOTIDE SEQUENCE [LARGE SCALE GENOMIC DNA]</scope>
    <source>
        <strain evidence="5">ATCC 33793 / DSM 20469 / CCUG 32760 / JCM 10300 / KCTC 3663 / VPI 0546 / 1246</strain>
    </source>
</reference>
<dbReference type="OrthoDB" id="9761532at2"/>
<gene>
    <name evidence="4" type="ordered locus">Apar_0233</name>
</gene>
<dbReference type="PANTHER" id="PTHR43808:SF32">
    <property type="entry name" value="ARGE_DAPE-RELATED DEACYLASE"/>
    <property type="match status" value="1"/>
</dbReference>
<keyword evidence="1" id="KW-0479">Metal-binding</keyword>
<evidence type="ECO:0000313" key="5">
    <source>
        <dbReference type="Proteomes" id="UP000000960"/>
    </source>
</evidence>
<dbReference type="Gene3D" id="3.30.70.360">
    <property type="match status" value="1"/>
</dbReference>
<dbReference type="Gene3D" id="3.40.630.10">
    <property type="entry name" value="Zn peptidases"/>
    <property type="match status" value="1"/>
</dbReference>
<dbReference type="InterPro" id="IPR011650">
    <property type="entry name" value="Peptidase_M20_dimer"/>
</dbReference>
<dbReference type="SUPFAM" id="SSF55031">
    <property type="entry name" value="Bacterial exopeptidase dimerisation domain"/>
    <property type="match status" value="1"/>
</dbReference>
<organism evidence="4 5">
    <name type="scientific">Lancefieldella parvula (strain ATCC 33793 / DSM 20469 / CCUG 32760 / JCM 10300 / KCTC 3663 / VPI 0546 / 1246)</name>
    <name type="common">Atopobium parvulum</name>
    <dbReference type="NCBI Taxonomy" id="521095"/>
    <lineage>
        <taxon>Bacteria</taxon>
        <taxon>Bacillati</taxon>
        <taxon>Actinomycetota</taxon>
        <taxon>Coriobacteriia</taxon>
        <taxon>Coriobacteriales</taxon>
        <taxon>Atopobiaceae</taxon>
        <taxon>Lancefieldella</taxon>
    </lineage>
</organism>
<accession>C8W977</accession>
<dbReference type="SUPFAM" id="SSF53187">
    <property type="entry name" value="Zn-dependent exopeptidases"/>
    <property type="match status" value="1"/>
</dbReference>